<accession>A0A0F9TS23</accession>
<dbReference type="SMART" id="SM00421">
    <property type="entry name" value="HTH_LUXR"/>
    <property type="match status" value="1"/>
</dbReference>
<dbReference type="SUPFAM" id="SSF52172">
    <property type="entry name" value="CheY-like"/>
    <property type="match status" value="1"/>
</dbReference>
<evidence type="ECO:0000313" key="6">
    <source>
        <dbReference type="EMBL" id="KKN82144.1"/>
    </source>
</evidence>
<dbReference type="PROSITE" id="PS50110">
    <property type="entry name" value="RESPONSE_REGULATORY"/>
    <property type="match status" value="1"/>
</dbReference>
<protein>
    <recommendedName>
        <fullName evidence="7">HTH luxR-type domain-containing protein</fullName>
    </recommendedName>
</protein>
<keyword evidence="1" id="KW-0805">Transcription regulation</keyword>
<dbReference type="AlphaFoldDB" id="A0A0F9TS23"/>
<dbReference type="InterPro" id="IPR001789">
    <property type="entry name" value="Sig_transdc_resp-reg_receiver"/>
</dbReference>
<dbReference type="CDD" id="cd06170">
    <property type="entry name" value="LuxR_C_like"/>
    <property type="match status" value="1"/>
</dbReference>
<feature type="domain" description="Response regulatory" evidence="5">
    <location>
        <begin position="27"/>
        <end position="147"/>
    </location>
</feature>
<dbReference type="EMBL" id="LAZR01000205">
    <property type="protein sequence ID" value="KKN82144.1"/>
    <property type="molecule type" value="Genomic_DNA"/>
</dbReference>
<dbReference type="PROSITE" id="PS50043">
    <property type="entry name" value="HTH_LUXR_2"/>
    <property type="match status" value="1"/>
</dbReference>
<keyword evidence="3" id="KW-0804">Transcription</keyword>
<evidence type="ECO:0000259" key="5">
    <source>
        <dbReference type="PROSITE" id="PS50110"/>
    </source>
</evidence>
<dbReference type="Gene3D" id="3.40.50.2300">
    <property type="match status" value="1"/>
</dbReference>
<dbReference type="GO" id="GO:0006355">
    <property type="term" value="P:regulation of DNA-templated transcription"/>
    <property type="evidence" value="ECO:0007669"/>
    <property type="project" value="InterPro"/>
</dbReference>
<dbReference type="InterPro" id="IPR011006">
    <property type="entry name" value="CheY-like_superfamily"/>
</dbReference>
<evidence type="ECO:0000259" key="4">
    <source>
        <dbReference type="PROSITE" id="PS50043"/>
    </source>
</evidence>
<dbReference type="PROSITE" id="PS00622">
    <property type="entry name" value="HTH_LUXR_1"/>
    <property type="match status" value="1"/>
</dbReference>
<dbReference type="InterPro" id="IPR036388">
    <property type="entry name" value="WH-like_DNA-bd_sf"/>
</dbReference>
<feature type="domain" description="HTH luxR-type" evidence="4">
    <location>
        <begin position="175"/>
        <end position="240"/>
    </location>
</feature>
<sequence length="244" mass="26234">MLKTSDTPLTKTSRRVPKTPLVSVKVRALLVGGWRLVREALQQLLQRDGIDVVGLFADQDELSEALASGGCSDGIVIVQLLGGAEPFATFHRIDNERKRTPQPLPLVVVAEKASRAEVYGALRIGAKAYVNLDAEPAELIKAVTMAAANRAYLAPDAAQLLVSDVSDAVEPGAAGRLPGIRLTGRELEVVRLMCEGLSSKEIGRALHISPKTVENHRYNIYRKCGVESLAALVRLAIQQGLVSI</sequence>
<name>A0A0F9TS23_9ZZZZ</name>
<proteinExistence type="predicted"/>
<evidence type="ECO:0000256" key="3">
    <source>
        <dbReference type="ARBA" id="ARBA00023163"/>
    </source>
</evidence>
<dbReference type="Pfam" id="PF00196">
    <property type="entry name" value="GerE"/>
    <property type="match status" value="1"/>
</dbReference>
<dbReference type="GO" id="GO:0003677">
    <property type="term" value="F:DNA binding"/>
    <property type="evidence" value="ECO:0007669"/>
    <property type="project" value="UniProtKB-KW"/>
</dbReference>
<dbReference type="PRINTS" id="PR00038">
    <property type="entry name" value="HTHLUXR"/>
</dbReference>
<dbReference type="Gene3D" id="1.10.10.10">
    <property type="entry name" value="Winged helix-like DNA-binding domain superfamily/Winged helix DNA-binding domain"/>
    <property type="match status" value="1"/>
</dbReference>
<dbReference type="InterPro" id="IPR016032">
    <property type="entry name" value="Sig_transdc_resp-reg_C-effctor"/>
</dbReference>
<dbReference type="PANTHER" id="PTHR44688">
    <property type="entry name" value="DNA-BINDING TRANSCRIPTIONAL ACTIVATOR DEVR_DOSR"/>
    <property type="match status" value="1"/>
</dbReference>
<evidence type="ECO:0000256" key="1">
    <source>
        <dbReference type="ARBA" id="ARBA00023015"/>
    </source>
</evidence>
<dbReference type="PANTHER" id="PTHR44688:SF16">
    <property type="entry name" value="DNA-BINDING TRANSCRIPTIONAL ACTIVATOR DEVR_DOSR"/>
    <property type="match status" value="1"/>
</dbReference>
<comment type="caution">
    <text evidence="6">The sequence shown here is derived from an EMBL/GenBank/DDBJ whole genome shotgun (WGS) entry which is preliminary data.</text>
</comment>
<dbReference type="InterPro" id="IPR000792">
    <property type="entry name" value="Tscrpt_reg_LuxR_C"/>
</dbReference>
<keyword evidence="2" id="KW-0238">DNA-binding</keyword>
<gene>
    <name evidence="6" type="ORF">LCGC14_0312570</name>
</gene>
<evidence type="ECO:0000256" key="2">
    <source>
        <dbReference type="ARBA" id="ARBA00023125"/>
    </source>
</evidence>
<organism evidence="6">
    <name type="scientific">marine sediment metagenome</name>
    <dbReference type="NCBI Taxonomy" id="412755"/>
    <lineage>
        <taxon>unclassified sequences</taxon>
        <taxon>metagenomes</taxon>
        <taxon>ecological metagenomes</taxon>
    </lineage>
</organism>
<dbReference type="SUPFAM" id="SSF46894">
    <property type="entry name" value="C-terminal effector domain of the bipartite response regulators"/>
    <property type="match status" value="1"/>
</dbReference>
<dbReference type="GO" id="GO:0000160">
    <property type="term" value="P:phosphorelay signal transduction system"/>
    <property type="evidence" value="ECO:0007669"/>
    <property type="project" value="InterPro"/>
</dbReference>
<reference evidence="6" key="1">
    <citation type="journal article" date="2015" name="Nature">
        <title>Complex archaea that bridge the gap between prokaryotes and eukaryotes.</title>
        <authorList>
            <person name="Spang A."/>
            <person name="Saw J.H."/>
            <person name="Jorgensen S.L."/>
            <person name="Zaremba-Niedzwiedzka K."/>
            <person name="Martijn J."/>
            <person name="Lind A.E."/>
            <person name="van Eijk R."/>
            <person name="Schleper C."/>
            <person name="Guy L."/>
            <person name="Ettema T.J."/>
        </authorList>
    </citation>
    <scope>NUCLEOTIDE SEQUENCE</scope>
</reference>
<evidence type="ECO:0008006" key="7">
    <source>
        <dbReference type="Google" id="ProtNLM"/>
    </source>
</evidence>